<sequence>MRKFLIASAVALAASLGAGAAAQAASVNVQIGTRDHYVPRHHHRMERYHTPRKTVVIREGRRNHADCYIKKTVKYRHGERIVKRVRICR</sequence>
<evidence type="ECO:0000313" key="3">
    <source>
        <dbReference type="Proteomes" id="UP000664122"/>
    </source>
</evidence>
<dbReference type="EMBL" id="JAFMPP010000006">
    <property type="protein sequence ID" value="MBO0662636.1"/>
    <property type="molecule type" value="Genomic_DNA"/>
</dbReference>
<keyword evidence="1" id="KW-0732">Signal</keyword>
<comment type="caution">
    <text evidence="2">The sequence shown here is derived from an EMBL/GenBank/DDBJ whole genome shotgun (WGS) entry which is preliminary data.</text>
</comment>
<dbReference type="AlphaFoldDB" id="A0A939FYN7"/>
<keyword evidence="3" id="KW-1185">Reference proteome</keyword>
<proteinExistence type="predicted"/>
<organism evidence="2 3">
    <name type="scientific">Jiella flava</name>
    <dbReference type="NCBI Taxonomy" id="2816857"/>
    <lineage>
        <taxon>Bacteria</taxon>
        <taxon>Pseudomonadati</taxon>
        <taxon>Pseudomonadota</taxon>
        <taxon>Alphaproteobacteria</taxon>
        <taxon>Hyphomicrobiales</taxon>
        <taxon>Aurantimonadaceae</taxon>
        <taxon>Jiella</taxon>
    </lineage>
</organism>
<reference evidence="2" key="1">
    <citation type="submission" date="2021-03" db="EMBL/GenBank/DDBJ databases">
        <title>Whole genome sequence of Jiella sp. CQZ9-1.</title>
        <authorList>
            <person name="Tuo L."/>
        </authorList>
    </citation>
    <scope>NUCLEOTIDE SEQUENCE</scope>
    <source>
        <strain evidence="2">CQZ9-1</strain>
    </source>
</reference>
<protein>
    <submittedName>
        <fullName evidence="2">Uncharacterized protein</fullName>
    </submittedName>
</protein>
<dbReference type="RefSeq" id="WP_207257428.1">
    <property type="nucleotide sequence ID" value="NZ_JAFMPP010000006.1"/>
</dbReference>
<dbReference type="Proteomes" id="UP000664122">
    <property type="component" value="Unassembled WGS sequence"/>
</dbReference>
<evidence type="ECO:0000313" key="2">
    <source>
        <dbReference type="EMBL" id="MBO0662636.1"/>
    </source>
</evidence>
<accession>A0A939FYN7</accession>
<gene>
    <name evidence="2" type="ORF">J1C48_08610</name>
</gene>
<feature type="signal peptide" evidence="1">
    <location>
        <begin position="1"/>
        <end position="20"/>
    </location>
</feature>
<name>A0A939FYN7_9HYPH</name>
<feature type="chain" id="PRO_5037667039" evidence="1">
    <location>
        <begin position="21"/>
        <end position="89"/>
    </location>
</feature>
<evidence type="ECO:0000256" key="1">
    <source>
        <dbReference type="SAM" id="SignalP"/>
    </source>
</evidence>